<dbReference type="Pfam" id="PF02463">
    <property type="entry name" value="SMC_N"/>
    <property type="match status" value="1"/>
</dbReference>
<feature type="domain" description="RecF/RecN/SMC N-terminal" evidence="1">
    <location>
        <begin position="60"/>
        <end position="176"/>
    </location>
</feature>
<proteinExistence type="predicted"/>
<reference evidence="2 3" key="1">
    <citation type="submission" date="2018-06" db="EMBL/GenBank/DDBJ databases">
        <authorList>
            <consortium name="Pathogen Informatics"/>
            <person name="Doyle S."/>
        </authorList>
    </citation>
    <scope>NUCLEOTIDE SEQUENCE [LARGE SCALE GENOMIC DNA]</scope>
    <source>
        <strain evidence="2 3">NCTC11091</strain>
    </source>
</reference>
<gene>
    <name evidence="2" type="primary">smc_2</name>
    <name evidence="2" type="ORF">NCTC11091_02094</name>
</gene>
<dbReference type="EMBL" id="UGQA01000004">
    <property type="protein sequence ID" value="STZ01622.1"/>
    <property type="molecule type" value="Genomic_DNA"/>
</dbReference>
<dbReference type="SUPFAM" id="SSF52540">
    <property type="entry name" value="P-loop containing nucleoside triphosphate hydrolases"/>
    <property type="match status" value="1"/>
</dbReference>
<organism evidence="2 3">
    <name type="scientific">Faucicola atlantae</name>
    <dbReference type="NCBI Taxonomy" id="34059"/>
    <lineage>
        <taxon>Bacteria</taxon>
        <taxon>Pseudomonadati</taxon>
        <taxon>Pseudomonadota</taxon>
        <taxon>Gammaproteobacteria</taxon>
        <taxon>Moraxellales</taxon>
        <taxon>Moraxellaceae</taxon>
        <taxon>Faucicola</taxon>
    </lineage>
</organism>
<sequence length="196" mass="21585">MSPLDAQIIDLTASIEQLTHAMRQIDNQTKQRFLATLRDVNTALQRLFAEVFDGGHAELVLDTNSDPNTDKNWQAGLTLMAQPKGKKNSRLALLSGGEKTLTALSLIFAIFEQQPAPFCVLDEVDAPLDDANVERFTRLIAQMAQGVQFIFISHNKLAMQAADELKGVTMPTAGISTLVDVDLTQAERYLAQDEAR</sequence>
<dbReference type="InterPro" id="IPR027417">
    <property type="entry name" value="P-loop_NTPase"/>
</dbReference>
<accession>A0A378QMB1</accession>
<dbReference type="CDD" id="cd03278">
    <property type="entry name" value="ABC_SMC_barmotin"/>
    <property type="match status" value="1"/>
</dbReference>
<evidence type="ECO:0000313" key="2">
    <source>
        <dbReference type="EMBL" id="STZ01622.1"/>
    </source>
</evidence>
<name>A0A378QMB1_9GAMM</name>
<dbReference type="AlphaFoldDB" id="A0A378QMB1"/>
<dbReference type="PANTHER" id="PTHR18937">
    <property type="entry name" value="STRUCTURAL MAINTENANCE OF CHROMOSOMES SMC FAMILY MEMBER"/>
    <property type="match status" value="1"/>
</dbReference>
<evidence type="ECO:0000259" key="1">
    <source>
        <dbReference type="Pfam" id="PF02463"/>
    </source>
</evidence>
<evidence type="ECO:0000313" key="3">
    <source>
        <dbReference type="Proteomes" id="UP000255193"/>
    </source>
</evidence>
<protein>
    <submittedName>
        <fullName evidence="2">Chromosome partition protein Smc</fullName>
    </submittedName>
</protein>
<dbReference type="InterPro" id="IPR003395">
    <property type="entry name" value="RecF/RecN/SMC_N"/>
</dbReference>
<dbReference type="Gene3D" id="3.40.50.300">
    <property type="entry name" value="P-loop containing nucleotide triphosphate hydrolases"/>
    <property type="match status" value="1"/>
</dbReference>
<dbReference type="Proteomes" id="UP000255193">
    <property type="component" value="Unassembled WGS sequence"/>
</dbReference>